<feature type="compositionally biased region" description="Polar residues" evidence="1">
    <location>
        <begin position="492"/>
        <end position="510"/>
    </location>
</feature>
<comment type="caution">
    <text evidence="3">The sequence shown here is derived from an EMBL/GenBank/DDBJ whole genome shotgun (WGS) entry which is preliminary data.</text>
</comment>
<keyword evidence="2" id="KW-0472">Membrane</keyword>
<feature type="compositionally biased region" description="Pro residues" evidence="1">
    <location>
        <begin position="437"/>
        <end position="447"/>
    </location>
</feature>
<evidence type="ECO:0000256" key="2">
    <source>
        <dbReference type="SAM" id="Phobius"/>
    </source>
</evidence>
<evidence type="ECO:0000313" key="3">
    <source>
        <dbReference type="EMBL" id="NKY49548.1"/>
    </source>
</evidence>
<feature type="compositionally biased region" description="Low complexity" evidence="1">
    <location>
        <begin position="384"/>
        <end position="417"/>
    </location>
</feature>
<gene>
    <name evidence="3" type="ORF">HGA08_04885</name>
</gene>
<proteinExistence type="predicted"/>
<evidence type="ECO:0000256" key="1">
    <source>
        <dbReference type="SAM" id="MobiDB-lite"/>
    </source>
</evidence>
<name>A0A846XWU3_9NOCA</name>
<sequence length="598" mass="62648">MLIINGVTRKPRAEQQVVEWLSNYITHPGVAVSGVHVPDSRGRTTAADFVVFTPYAAAVIGVEGLRKKVGGMLMCSMNERWSIVGTNVDPVHVHPGDLNPLYRVREAASGLRKLATSKLDREPFVDGLVLVIPFPHRTVRLDRGPLSPGFNVLLGDSAAQLYSWFNRAAQQRRGPVWNAGAVLEMLTVLRADGTGGTTNDRLFDQLVAEGFPTDLPDLSADDRAPAPASGSVDADTSPAPATVLADADVSDTPAVGELRGTENSGVLMPGRPSASGRMSVPTTTPASSSPDRPVSTQPIRPHRAASLASQLSAGHSTTGTTERPRLPIRTPGSTWETNWPSHPARRAEYQPPTAADVPAALRPDPPTGPVRNVSTVHSPDFPQTAPADTDTGASTTTSGADTARTPDATAAGGPATALSADSPSAARTIEPLVAPHPTGPVFPPRPTEPGSSTPGPEPAQQDRVDHAAPQPGTDIRHGVPAAAPGTAHPDPTSRNAQASPDGSGTNQWSQDADRPPRHRMRTALLTAAAVIFLACGIWVVTGNDNARAQPDGHSPPTTAAVHPAAEYFPPPLSETAPPAPAPRLFPDEKTCYPFQPEC</sequence>
<protein>
    <recommendedName>
        <fullName evidence="5">NERD domain-containing protein</fullName>
    </recommendedName>
</protein>
<keyword evidence="2" id="KW-1133">Transmembrane helix</keyword>
<feature type="compositionally biased region" description="Low complexity" evidence="1">
    <location>
        <begin position="281"/>
        <end position="290"/>
    </location>
</feature>
<feature type="transmembrane region" description="Helical" evidence="2">
    <location>
        <begin position="523"/>
        <end position="541"/>
    </location>
</feature>
<organism evidence="3 4">
    <name type="scientific">Nocardia vermiculata</name>
    <dbReference type="NCBI Taxonomy" id="257274"/>
    <lineage>
        <taxon>Bacteria</taxon>
        <taxon>Bacillati</taxon>
        <taxon>Actinomycetota</taxon>
        <taxon>Actinomycetes</taxon>
        <taxon>Mycobacteriales</taxon>
        <taxon>Nocardiaceae</taxon>
        <taxon>Nocardia</taxon>
    </lineage>
</organism>
<accession>A0A846XWU3</accession>
<dbReference type="Proteomes" id="UP000565711">
    <property type="component" value="Unassembled WGS sequence"/>
</dbReference>
<evidence type="ECO:0008006" key="5">
    <source>
        <dbReference type="Google" id="ProtNLM"/>
    </source>
</evidence>
<dbReference type="RefSeq" id="WP_067867989.1">
    <property type="nucleotide sequence ID" value="NZ_JAAXOP010000002.1"/>
</dbReference>
<feature type="compositionally biased region" description="Polar residues" evidence="1">
    <location>
        <begin position="307"/>
        <end position="321"/>
    </location>
</feature>
<keyword evidence="4" id="KW-1185">Reference proteome</keyword>
<reference evidence="3 4" key="1">
    <citation type="submission" date="2020-04" db="EMBL/GenBank/DDBJ databases">
        <title>MicrobeNet Type strains.</title>
        <authorList>
            <person name="Nicholson A.C."/>
        </authorList>
    </citation>
    <scope>NUCLEOTIDE SEQUENCE [LARGE SCALE GENOMIC DNA]</scope>
    <source>
        <strain evidence="3 4">JCM 12354</strain>
    </source>
</reference>
<evidence type="ECO:0000313" key="4">
    <source>
        <dbReference type="Proteomes" id="UP000565711"/>
    </source>
</evidence>
<feature type="region of interest" description="Disordered" evidence="1">
    <location>
        <begin position="213"/>
        <end position="516"/>
    </location>
</feature>
<feature type="compositionally biased region" description="Polar residues" evidence="1">
    <location>
        <begin position="331"/>
        <end position="340"/>
    </location>
</feature>
<dbReference type="AlphaFoldDB" id="A0A846XWU3"/>
<dbReference type="EMBL" id="JAAXOP010000002">
    <property type="protein sequence ID" value="NKY49548.1"/>
    <property type="molecule type" value="Genomic_DNA"/>
</dbReference>
<keyword evidence="2" id="KW-0812">Transmembrane</keyword>